<accession>I4ER56</accession>
<evidence type="ECO:0000313" key="3">
    <source>
        <dbReference type="Proteomes" id="UP000006461"/>
    </source>
</evidence>
<evidence type="ECO:0008006" key="4">
    <source>
        <dbReference type="Google" id="ProtNLM"/>
    </source>
</evidence>
<feature type="region of interest" description="Disordered" evidence="1">
    <location>
        <begin position="205"/>
        <end position="226"/>
    </location>
</feature>
<organism evidence="2 3">
    <name type="scientific">Modestobacter italicus (strain DSM 44449 / CECT 9708 / BC 501)</name>
    <dbReference type="NCBI Taxonomy" id="2732864"/>
    <lineage>
        <taxon>Bacteria</taxon>
        <taxon>Bacillati</taxon>
        <taxon>Actinomycetota</taxon>
        <taxon>Actinomycetes</taxon>
        <taxon>Geodermatophilales</taxon>
        <taxon>Geodermatophilaceae</taxon>
        <taxon>Modestobacter</taxon>
    </lineage>
</organism>
<protein>
    <recommendedName>
        <fullName evidence="4">Diacylglycerol O-acyltransferase</fullName>
    </recommendedName>
</protein>
<evidence type="ECO:0000256" key="1">
    <source>
        <dbReference type="SAM" id="MobiDB-lite"/>
    </source>
</evidence>
<gene>
    <name evidence="2" type="ordered locus">MODMU_0411</name>
</gene>
<name>I4ER56_MODI5</name>
<dbReference type="Proteomes" id="UP000006461">
    <property type="component" value="Chromosome"/>
</dbReference>
<dbReference type="HOGENOM" id="CLU_616510_0_0_11"/>
<dbReference type="eggNOG" id="COG2244">
    <property type="taxonomic scope" value="Bacteria"/>
</dbReference>
<reference evidence="2 3" key="1">
    <citation type="journal article" date="2012" name="J. Bacteriol.">
        <title>Genome Sequence of Radiation-Resistant Modestobacter marinus Strain BC501, a Representative Actinobacterium That Thrives on Calcareous Stone Surfaces.</title>
        <authorList>
            <person name="Normand P."/>
            <person name="Gury J."/>
            <person name="Pujic P."/>
            <person name="Chouaia B."/>
            <person name="Crotti E."/>
            <person name="Brusetti L."/>
            <person name="Daffonchio D."/>
            <person name="Vacherie B."/>
            <person name="Barbe V."/>
            <person name="Medigue C."/>
            <person name="Calteau A."/>
            <person name="Ghodhbane-Gtari F."/>
            <person name="Essoussi I."/>
            <person name="Nouioui I."/>
            <person name="Abbassi-Ghozzi I."/>
            <person name="Gtari M."/>
        </authorList>
    </citation>
    <scope>NUCLEOTIDE SEQUENCE [LARGE SCALE GENOMIC DNA]</scope>
    <source>
        <strain evidence="3">BC 501</strain>
    </source>
</reference>
<dbReference type="PATRIC" id="fig|477641.3.peg.390"/>
<dbReference type="STRING" id="477641.MODMU_0411"/>
<dbReference type="EMBL" id="FO203431">
    <property type="protein sequence ID" value="CCH85869.1"/>
    <property type="molecule type" value="Genomic_DNA"/>
</dbReference>
<dbReference type="AlphaFoldDB" id="I4ER56"/>
<dbReference type="OrthoDB" id="3204481at2"/>
<sequence>MRPVDLRRGDDRSVRPTRVELRNRLWQGIQTVSVITGLDAGVDAAALRATLRRLHAVDPTARVLCRLEGSPLRWTPVPADELDAWLHRLVTEAPGGTEGRRPTPEEQETIAAGLLPQPPDDRPFTVTVGDGYLGWQVNHVLGDGNYGLRSVVGGLLRATATGEVPTGLLASTDSTTRYPLAKATWNSLAREPKLATWKAALRRGLDQGGRPDQPSVPDDTTGLSLVARTGPVGTMATLRAWGAEHHPGVSVTLLLMSAARRALERHGAVHPSTDSVVMYDLRRYLPSSVDVVGNFSAALRLTDPSCRDPRQVAEQVNADVGLGLPLVSLMAASASEALSPLWSAVTRSGNGERTGGPVVLSHLGSMGFLRRLPWDTSAGPGQVLTCAAPSIPGGITVCTSEWGKALSVTLTYDSTFVARDKVVAAAEALVERPWSLLDEAGEAA</sequence>
<evidence type="ECO:0000313" key="2">
    <source>
        <dbReference type="EMBL" id="CCH85869.1"/>
    </source>
</evidence>
<dbReference type="KEGG" id="mmar:MODMU_0411"/>
<dbReference type="OMA" id="RLVYSDM"/>
<keyword evidence="3" id="KW-1185">Reference proteome</keyword>
<proteinExistence type="predicted"/>